<proteinExistence type="inferred from homology"/>
<dbReference type="Pfam" id="PF00626">
    <property type="entry name" value="Gelsolin"/>
    <property type="match status" value="1"/>
</dbReference>
<dbReference type="SUPFAM" id="SSF53300">
    <property type="entry name" value="vWA-like"/>
    <property type="match status" value="1"/>
</dbReference>
<keyword evidence="17" id="KW-1185">Reference proteome</keyword>
<dbReference type="GO" id="GO:0070971">
    <property type="term" value="C:endoplasmic reticulum exit site"/>
    <property type="evidence" value="ECO:0007669"/>
    <property type="project" value="TreeGrafter"/>
</dbReference>
<feature type="domain" description="Sec23/Sec24 helical" evidence="14">
    <location>
        <begin position="681"/>
        <end position="782"/>
    </location>
</feature>
<comment type="function">
    <text evidence="9">Component of the coat protein complex II (COPII) which promotes the formation of transport vesicles from the endoplasmic reticulum (ER). The coat has two main functions, the physical deformation of the endoplasmic reticulum membrane into vesicles and the selection of cargo molecules.</text>
</comment>
<evidence type="ECO:0000259" key="14">
    <source>
        <dbReference type="Pfam" id="PF04815"/>
    </source>
</evidence>
<dbReference type="eggNOG" id="KOG1984">
    <property type="taxonomic scope" value="Eukaryota"/>
</dbReference>
<evidence type="ECO:0000256" key="3">
    <source>
        <dbReference type="ARBA" id="ARBA00004397"/>
    </source>
</evidence>
<feature type="domain" description="Sec23/Sec24 beta-sandwich" evidence="15">
    <location>
        <begin position="585"/>
        <end position="669"/>
    </location>
</feature>
<keyword evidence="8" id="KW-0968">Cytoplasmic vesicle</keyword>
<dbReference type="InterPro" id="IPR036180">
    <property type="entry name" value="Gelsolin-like_dom_sf"/>
</dbReference>
<evidence type="ECO:0000256" key="8">
    <source>
        <dbReference type="ARBA" id="ARBA00023329"/>
    </source>
</evidence>
<dbReference type="InterPro" id="IPR006895">
    <property type="entry name" value="Znf_Sec23_Sec24"/>
</dbReference>
<dbReference type="Pfam" id="PF04815">
    <property type="entry name" value="Sec23_helical"/>
    <property type="match status" value="1"/>
</dbReference>
<feature type="region of interest" description="Disordered" evidence="10">
    <location>
        <begin position="1"/>
        <end position="91"/>
    </location>
</feature>
<evidence type="ECO:0000313" key="17">
    <source>
        <dbReference type="Proteomes" id="UP000014074"/>
    </source>
</evidence>
<accession>R8BHV5</accession>
<dbReference type="Gene3D" id="2.60.40.1670">
    <property type="entry name" value="beta-sandwich domain of Sec23/24"/>
    <property type="match status" value="1"/>
</dbReference>
<dbReference type="SUPFAM" id="SSF82754">
    <property type="entry name" value="C-terminal, gelsolin-like domain of Sec23/24"/>
    <property type="match status" value="1"/>
</dbReference>
<dbReference type="GO" id="GO:0006886">
    <property type="term" value="P:intracellular protein transport"/>
    <property type="evidence" value="ECO:0007669"/>
    <property type="project" value="InterPro"/>
</dbReference>
<dbReference type="GO" id="GO:0000149">
    <property type="term" value="F:SNARE binding"/>
    <property type="evidence" value="ECO:0007669"/>
    <property type="project" value="TreeGrafter"/>
</dbReference>
<dbReference type="InterPro" id="IPR036175">
    <property type="entry name" value="Sec23/24_helical_dom_sf"/>
</dbReference>
<dbReference type="Gene3D" id="2.30.30.380">
    <property type="entry name" value="Zn-finger domain of Sec23/24"/>
    <property type="match status" value="1"/>
</dbReference>
<dbReference type="InterPro" id="IPR006896">
    <property type="entry name" value="Sec23/24_trunk_dom"/>
</dbReference>
<feature type="compositionally biased region" description="Low complexity" evidence="10">
    <location>
        <begin position="1"/>
        <end position="23"/>
    </location>
</feature>
<comment type="similarity">
    <text evidence="4">Belongs to the SEC23/SEC24 family. SEC24 subfamily.</text>
</comment>
<evidence type="ECO:0000256" key="9">
    <source>
        <dbReference type="ARBA" id="ARBA00025471"/>
    </source>
</evidence>
<keyword evidence="6" id="KW-0931">ER-Golgi transport</keyword>
<dbReference type="Gene3D" id="3.40.20.10">
    <property type="entry name" value="Severin"/>
    <property type="match status" value="1"/>
</dbReference>
<name>R8BHV5_PHAM7</name>
<evidence type="ECO:0000259" key="12">
    <source>
        <dbReference type="Pfam" id="PF04810"/>
    </source>
</evidence>
<dbReference type="Gene3D" id="3.40.50.410">
    <property type="entry name" value="von Willebrand factor, type A domain"/>
    <property type="match status" value="1"/>
</dbReference>
<dbReference type="InterPro" id="IPR012990">
    <property type="entry name" value="Beta-sandwich_Sec23_24"/>
</dbReference>
<dbReference type="KEGG" id="tmn:UCRPA7_5608"/>
<dbReference type="Gene3D" id="1.20.120.730">
    <property type="entry name" value="Sec23/Sec24 helical domain"/>
    <property type="match status" value="1"/>
</dbReference>
<evidence type="ECO:0000256" key="10">
    <source>
        <dbReference type="SAM" id="MobiDB-lite"/>
    </source>
</evidence>
<evidence type="ECO:0000259" key="11">
    <source>
        <dbReference type="Pfam" id="PF00626"/>
    </source>
</evidence>
<evidence type="ECO:0000259" key="15">
    <source>
        <dbReference type="Pfam" id="PF08033"/>
    </source>
</evidence>
<evidence type="ECO:0000313" key="16">
    <source>
        <dbReference type="EMBL" id="EON98891.1"/>
    </source>
</evidence>
<evidence type="ECO:0000259" key="13">
    <source>
        <dbReference type="Pfam" id="PF04811"/>
    </source>
</evidence>
<dbReference type="AlphaFoldDB" id="R8BHV5"/>
<dbReference type="GO" id="GO:0008270">
    <property type="term" value="F:zinc ion binding"/>
    <property type="evidence" value="ECO:0007669"/>
    <property type="project" value="InterPro"/>
</dbReference>
<dbReference type="PANTHER" id="PTHR13803">
    <property type="entry name" value="SEC24-RELATED PROTEIN"/>
    <property type="match status" value="1"/>
</dbReference>
<dbReference type="InterPro" id="IPR007123">
    <property type="entry name" value="Gelsolin-like_dom"/>
</dbReference>
<evidence type="ECO:0000256" key="7">
    <source>
        <dbReference type="ARBA" id="ARBA00022927"/>
    </source>
</evidence>
<dbReference type="SUPFAM" id="SSF82919">
    <property type="entry name" value="Zn-finger domain of Sec23/24"/>
    <property type="match status" value="1"/>
</dbReference>
<evidence type="ECO:0000256" key="1">
    <source>
        <dbReference type="ARBA" id="ARBA00004255"/>
    </source>
</evidence>
<dbReference type="Pfam" id="PF04811">
    <property type="entry name" value="Sec23_trunk"/>
    <property type="match status" value="1"/>
</dbReference>
<dbReference type="GO" id="GO:0030127">
    <property type="term" value="C:COPII vesicle coat"/>
    <property type="evidence" value="ECO:0007669"/>
    <property type="project" value="InterPro"/>
</dbReference>
<sequence length="945" mass="103703">MDSQGYFQQGQPQGQSPQQPDDGLAAQMGGMSLGGEPHHARRKKKDRHAYHTVEATGSSQAFNGLPPPGTPATAFLNADPSGTTGFVGQPAMFNPQQQQFGQASPQFGQPNPGFPAPVNPQFIPGSTASPAEFAARNGAAPEPSPTFVPANKVSPDEVPSVPVSRDSVQQYYLNNVYPTFERHVPPPATVSFVAFDQGNSSPKFTRLTINNIPATSEALHSTGLPLGLIVQPLASLQPGELEIPVLDFGEQGPPRCRRCRAYINPFMMFRSGGNKFVCNLCTYPNDTPAEYFCATSPQGVRVDRDQRPELSRGTVEFLVPKEYWTKEPVGLRWLFLIDVTQESFNKGFLEAFCEGILSSLYGADENDERDENGEIKPRIPPNARVGFVTFDKEVHFYNVSSTLEQAQMMIMPDVEDPFVPLSEGLFVDPYESKAVITSLLTRLPQMFSSIKNPEPALLSTLNSAVSALEKTGGKIVCSVSALPTWGPGRLFMRDDGKHPGGEIDKKLYTTEHPAWKKLAERMASAGIGVDFFMAAPNGGYLDIATVGHVSAVTGGETFYYPNFIGGRDNAKLSIEIKHAVTRETGYQALMKVRCSNGLQVSAYHGNFIQHTFGADLEIGVIDADKAIGVTFSYDGKLDSKLDAHFQSALLYTTANGERRVRCSNVVASVSDNAKESMKFVDQDAVVSIIAKEAASKLASTSSSLKEIRQNITEKTIDVIAGYRKNYVSQNYPPGQLVMPEKLKEFCMYMLGLIKSRAFKGGSETSDRRVHEMRMIRSIGALELSLYLYPRMIPIHNLQPEDGFPDENGYLKVPPSVRASFGRVEVGGVYLVDNGQICLLWFHAQTSPELISDLFGDDKTSLQSLDAYTSSIPVLQTHLNAQVRNIVEFLKTTRGSKGLTIQLARQGIDGAEYEFARMLVEDRNNEAQSYVDWLVHIHKGVQLEVS</sequence>
<dbReference type="GO" id="GO:0000139">
    <property type="term" value="C:Golgi membrane"/>
    <property type="evidence" value="ECO:0007669"/>
    <property type="project" value="UniProtKB-SubCell"/>
</dbReference>
<evidence type="ECO:0000256" key="6">
    <source>
        <dbReference type="ARBA" id="ARBA00022892"/>
    </source>
</evidence>
<organism evidence="16 17">
    <name type="scientific">Phaeoacremonium minimum (strain UCR-PA7)</name>
    <name type="common">Esca disease fungus</name>
    <name type="synonym">Togninia minima</name>
    <dbReference type="NCBI Taxonomy" id="1286976"/>
    <lineage>
        <taxon>Eukaryota</taxon>
        <taxon>Fungi</taxon>
        <taxon>Dikarya</taxon>
        <taxon>Ascomycota</taxon>
        <taxon>Pezizomycotina</taxon>
        <taxon>Sordariomycetes</taxon>
        <taxon>Sordariomycetidae</taxon>
        <taxon>Togniniales</taxon>
        <taxon>Togniniaceae</taxon>
        <taxon>Phaeoacremonium</taxon>
    </lineage>
</organism>
<dbReference type="HOGENOM" id="CLU_004589_1_0_1"/>
<evidence type="ECO:0000256" key="2">
    <source>
        <dbReference type="ARBA" id="ARBA00004299"/>
    </source>
</evidence>
<dbReference type="RefSeq" id="XP_007916344.1">
    <property type="nucleotide sequence ID" value="XM_007918153.1"/>
</dbReference>
<dbReference type="InterPro" id="IPR036174">
    <property type="entry name" value="Znf_Sec23_Sec24_sf"/>
</dbReference>
<protein>
    <submittedName>
        <fullName evidence="16">Putative transport protein sec24 protein</fullName>
    </submittedName>
</protein>
<feature type="compositionally biased region" description="Basic residues" evidence="10">
    <location>
        <begin position="39"/>
        <end position="50"/>
    </location>
</feature>
<dbReference type="InterPro" id="IPR036465">
    <property type="entry name" value="vWFA_dom_sf"/>
</dbReference>
<dbReference type="GO" id="GO:0005789">
    <property type="term" value="C:endoplasmic reticulum membrane"/>
    <property type="evidence" value="ECO:0007669"/>
    <property type="project" value="UniProtKB-SubCell"/>
</dbReference>
<feature type="domain" description="Gelsolin-like" evidence="11">
    <location>
        <begin position="811"/>
        <end position="857"/>
    </location>
</feature>
<dbReference type="InterPro" id="IPR029006">
    <property type="entry name" value="ADF-H/Gelsolin-like_dom_sf"/>
</dbReference>
<reference evidence="17" key="1">
    <citation type="journal article" date="2013" name="Genome Announc.">
        <title>Draft genome sequence of the ascomycete Phaeoacremonium aleophilum strain UCR-PA7, a causal agent of the esca disease complex in grapevines.</title>
        <authorList>
            <person name="Blanco-Ulate B."/>
            <person name="Rolshausen P."/>
            <person name="Cantu D."/>
        </authorList>
    </citation>
    <scope>NUCLEOTIDE SEQUENCE [LARGE SCALE GENOMIC DNA]</scope>
    <source>
        <strain evidence="17">UCR-PA7</strain>
    </source>
</reference>
<dbReference type="SUPFAM" id="SSF81995">
    <property type="entry name" value="beta-sandwich domain of Sec23/24"/>
    <property type="match status" value="1"/>
</dbReference>
<dbReference type="PANTHER" id="PTHR13803:SF4">
    <property type="entry name" value="SECRETORY 24CD, ISOFORM C"/>
    <property type="match status" value="1"/>
</dbReference>
<gene>
    <name evidence="16" type="ORF">UCRPA7_5608</name>
</gene>
<dbReference type="GeneID" id="19326179"/>
<dbReference type="GO" id="GO:0090110">
    <property type="term" value="P:COPII-coated vesicle cargo loading"/>
    <property type="evidence" value="ECO:0007669"/>
    <property type="project" value="TreeGrafter"/>
</dbReference>
<evidence type="ECO:0000256" key="4">
    <source>
        <dbReference type="ARBA" id="ARBA00008334"/>
    </source>
</evidence>
<evidence type="ECO:0000256" key="5">
    <source>
        <dbReference type="ARBA" id="ARBA00022448"/>
    </source>
</evidence>
<keyword evidence="5" id="KW-0813">Transport</keyword>
<dbReference type="InterPro" id="IPR050550">
    <property type="entry name" value="SEC23_SEC24_subfamily"/>
</dbReference>
<dbReference type="Pfam" id="PF08033">
    <property type="entry name" value="Sec23_BS"/>
    <property type="match status" value="1"/>
</dbReference>
<comment type="subcellular location">
    <subcellularLocation>
        <location evidence="2">Cytoplasmic vesicle</location>
        <location evidence="2">COPII-coated vesicle membrane</location>
        <topology evidence="2">Peripheral membrane protein</topology>
        <orientation evidence="2">Cytoplasmic side</orientation>
    </subcellularLocation>
    <subcellularLocation>
        <location evidence="3">Endoplasmic reticulum membrane</location>
        <topology evidence="3">Peripheral membrane protein</topology>
        <orientation evidence="3">Cytoplasmic side</orientation>
    </subcellularLocation>
    <subcellularLocation>
        <location evidence="1">Golgi apparatus membrane</location>
        <topology evidence="1">Peripheral membrane protein</topology>
        <orientation evidence="1">Cytoplasmic side</orientation>
    </subcellularLocation>
</comment>
<dbReference type="Pfam" id="PF04810">
    <property type="entry name" value="zf-Sec23_Sec24"/>
    <property type="match status" value="1"/>
</dbReference>
<dbReference type="InterPro" id="IPR006900">
    <property type="entry name" value="Sec23/24_helical_dom"/>
</dbReference>
<feature type="domain" description="Sec23/Sec24 trunk" evidence="13">
    <location>
        <begin position="331"/>
        <end position="578"/>
    </location>
</feature>
<dbReference type="EMBL" id="KB933187">
    <property type="protein sequence ID" value="EON98891.1"/>
    <property type="molecule type" value="Genomic_DNA"/>
</dbReference>
<feature type="domain" description="Zinc finger Sec23/Sec24-type" evidence="12">
    <location>
        <begin position="253"/>
        <end position="291"/>
    </location>
</feature>
<dbReference type="Proteomes" id="UP000014074">
    <property type="component" value="Unassembled WGS sequence"/>
</dbReference>
<dbReference type="SUPFAM" id="SSF81811">
    <property type="entry name" value="Helical domain of Sec23/24"/>
    <property type="match status" value="1"/>
</dbReference>
<keyword evidence="7" id="KW-0653">Protein transport</keyword>
<dbReference type="OrthoDB" id="49016at2759"/>